<feature type="region of interest" description="Disordered" evidence="8">
    <location>
        <begin position="97"/>
        <end position="195"/>
    </location>
</feature>
<feature type="domain" description="Nab2-like CCCH zinc finger" evidence="9">
    <location>
        <begin position="425"/>
        <end position="444"/>
    </location>
</feature>
<comment type="subcellular location">
    <subcellularLocation>
        <location evidence="1">Nucleus</location>
    </subcellularLocation>
</comment>
<dbReference type="Proteomes" id="UP000562929">
    <property type="component" value="Unassembled WGS sequence"/>
</dbReference>
<dbReference type="OrthoDB" id="438553at2759"/>
<dbReference type="EMBL" id="JAACLJ010000004">
    <property type="protein sequence ID" value="KAF4587700.1"/>
    <property type="molecule type" value="Genomic_DNA"/>
</dbReference>
<feature type="compositionally biased region" description="Basic and acidic residues" evidence="8">
    <location>
        <begin position="158"/>
        <end position="177"/>
    </location>
</feature>
<comment type="similarity">
    <text evidence="2">Belongs to the ZC3H14 family.</text>
</comment>
<sequence length="493" mass="54376">MKKVDIFLNTPLADALSSAIQPKLVELEWGTRVGIDESSLAEYIILMLVNGKTRDQILAELSGELLGMSQDDPGVHDFCGWLFEQIDILDAQVNGDPAAGGEPIVDAQQNEPPPSEMDTEMTANDLSDFKAPTGPRSMRNGNNRGGRDKRMLGQMNKAMDRSAESALHRTRGNDRINTHHRAPPTGPRVGQGRLPRHNNNINRSGPMQPGMVGPPANWMMAGAQPNQMDLMAMIEQQNQMMYQLSQQLMVGSNANGGHSASRRGKSLFDRVSEPHNRNNFRRNNHHQRARADTDEAHRPDQADGEDVDMSGGIKREPDESVCKYNLSCTNKECKFAHQSPAAPLGVSIDVSDTCSFGAACKNRKCVGRHPSPAAKLAHQSEQDCKFFPNCHNPRCPFKHPSMPLCRNGPDCSTASCRFTHVKTKCKFNPCLNPSCVFAHEEGQQGGFKDKVWTAGHVSERRFVDEQAEVEQVKAEERGDMAMGRASDEAEVVV</sequence>
<keyword evidence="11" id="KW-1185">Reference proteome</keyword>
<protein>
    <submittedName>
        <fullName evidence="10">Nuclear polyadenylated RNA-binding protein NAB2</fullName>
    </submittedName>
</protein>
<dbReference type="GO" id="GO:0043488">
    <property type="term" value="P:regulation of mRNA stability"/>
    <property type="evidence" value="ECO:0007669"/>
    <property type="project" value="InterPro"/>
</dbReference>
<dbReference type="GO" id="GO:0008143">
    <property type="term" value="F:poly(A) binding"/>
    <property type="evidence" value="ECO:0007669"/>
    <property type="project" value="InterPro"/>
</dbReference>
<evidence type="ECO:0000313" key="10">
    <source>
        <dbReference type="EMBL" id="KAF4587700.1"/>
    </source>
</evidence>
<feature type="region of interest" description="Disordered" evidence="8">
    <location>
        <begin position="268"/>
        <end position="314"/>
    </location>
</feature>
<evidence type="ECO:0000256" key="5">
    <source>
        <dbReference type="ARBA" id="ARBA00022771"/>
    </source>
</evidence>
<dbReference type="GO" id="GO:0005634">
    <property type="term" value="C:nucleus"/>
    <property type="evidence" value="ECO:0007669"/>
    <property type="project" value="UniProtKB-SubCell"/>
</dbReference>
<dbReference type="Gene3D" id="4.10.1000.30">
    <property type="match status" value="1"/>
</dbReference>
<organism evidence="10 11">
    <name type="scientific">Ophiocordyceps camponoti-floridani</name>
    <dbReference type="NCBI Taxonomy" id="2030778"/>
    <lineage>
        <taxon>Eukaryota</taxon>
        <taxon>Fungi</taxon>
        <taxon>Dikarya</taxon>
        <taxon>Ascomycota</taxon>
        <taxon>Pezizomycotina</taxon>
        <taxon>Sordariomycetes</taxon>
        <taxon>Hypocreomycetidae</taxon>
        <taxon>Hypocreales</taxon>
        <taxon>Ophiocordycipitaceae</taxon>
        <taxon>Ophiocordyceps</taxon>
    </lineage>
</organism>
<keyword evidence="7" id="KW-0539">Nucleus</keyword>
<dbReference type="FunFam" id="1.10.340.40:FF:000001">
    <property type="entry name" value="Nuclear polyadenylated RNA-binding protein nab2"/>
    <property type="match status" value="1"/>
</dbReference>
<name>A0A8H4Q6T8_9HYPO</name>
<dbReference type="GO" id="GO:0008270">
    <property type="term" value="F:zinc ion binding"/>
    <property type="evidence" value="ECO:0007669"/>
    <property type="project" value="UniProtKB-KW"/>
</dbReference>
<keyword evidence="5" id="KW-0863">Zinc-finger</keyword>
<evidence type="ECO:0000256" key="2">
    <source>
        <dbReference type="ARBA" id="ARBA00008423"/>
    </source>
</evidence>
<feature type="compositionally biased region" description="Basic residues" evidence="8">
    <location>
        <begin position="278"/>
        <end position="288"/>
    </location>
</feature>
<dbReference type="Pfam" id="PF14608">
    <property type="entry name" value="zf-CCCH_2"/>
    <property type="match status" value="4"/>
</dbReference>
<evidence type="ECO:0000256" key="3">
    <source>
        <dbReference type="ARBA" id="ARBA00022723"/>
    </source>
</evidence>
<evidence type="ECO:0000256" key="8">
    <source>
        <dbReference type="SAM" id="MobiDB-lite"/>
    </source>
</evidence>
<dbReference type="Pfam" id="PF22683">
    <property type="entry name" value="Nab2-like_zf-CCCH"/>
    <property type="match status" value="1"/>
</dbReference>
<proteinExistence type="inferred from homology"/>
<evidence type="ECO:0000259" key="9">
    <source>
        <dbReference type="Pfam" id="PF22683"/>
    </source>
</evidence>
<dbReference type="FunFam" id="4.10.1000.30:FF:000002">
    <property type="entry name" value="Nuclear polyadenylated RNA-binding protein Nab2"/>
    <property type="match status" value="1"/>
</dbReference>
<dbReference type="InterPro" id="IPR040366">
    <property type="entry name" value="Nab2/ZC3H14"/>
</dbReference>
<evidence type="ECO:0000256" key="4">
    <source>
        <dbReference type="ARBA" id="ARBA00022737"/>
    </source>
</evidence>
<reference evidence="10 11" key="1">
    <citation type="journal article" date="2020" name="G3 (Bethesda)">
        <title>Genetic Underpinnings of Host Manipulation by Ophiocordyceps as Revealed by Comparative Transcriptomics.</title>
        <authorList>
            <person name="Will I."/>
            <person name="Das B."/>
            <person name="Trinh T."/>
            <person name="Brachmann A."/>
            <person name="Ohm R.A."/>
            <person name="de Bekker C."/>
        </authorList>
    </citation>
    <scope>NUCLEOTIDE SEQUENCE [LARGE SCALE GENOMIC DNA]</scope>
    <source>
        <strain evidence="10 11">EC05</strain>
    </source>
</reference>
<keyword evidence="4" id="KW-0677">Repeat</keyword>
<accession>A0A8H4Q6T8</accession>
<keyword evidence="6" id="KW-0862">Zinc</keyword>
<dbReference type="InterPro" id="IPR043094">
    <property type="entry name" value="Nab2/ZC3H14_N_sf"/>
</dbReference>
<feature type="compositionally biased region" description="Basic and acidic residues" evidence="8">
    <location>
        <begin position="289"/>
        <end position="301"/>
    </location>
</feature>
<dbReference type="Gene3D" id="4.10.1000.40">
    <property type="match status" value="1"/>
</dbReference>
<evidence type="ECO:0000256" key="1">
    <source>
        <dbReference type="ARBA" id="ARBA00004123"/>
    </source>
</evidence>
<dbReference type="GO" id="GO:0005737">
    <property type="term" value="C:cytoplasm"/>
    <property type="evidence" value="ECO:0007669"/>
    <property type="project" value="TreeGrafter"/>
</dbReference>
<dbReference type="FunFam" id="4.10.1000.40:FF:000002">
    <property type="entry name" value="Nuclear polyadenylated RNA-binding protein Nab2"/>
    <property type="match status" value="1"/>
</dbReference>
<evidence type="ECO:0000256" key="6">
    <source>
        <dbReference type="ARBA" id="ARBA00022833"/>
    </source>
</evidence>
<dbReference type="PANTHER" id="PTHR14738:SF29">
    <property type="entry name" value="ZINC FINGER CCCH DOMAIN-CONTAINING PROTEIN 14"/>
    <property type="match status" value="1"/>
</dbReference>
<dbReference type="AlphaFoldDB" id="A0A8H4Q6T8"/>
<comment type="caution">
    <text evidence="10">The sequence shown here is derived from an EMBL/GenBank/DDBJ whole genome shotgun (WGS) entry which is preliminary data.</text>
</comment>
<dbReference type="InterPro" id="IPR055046">
    <property type="entry name" value="Nab2-like_Znf-CCCH"/>
</dbReference>
<dbReference type="Gene3D" id="1.10.340.40">
    <property type="entry name" value="Nuclear abundant poly(A) RNA-bind protein 2, N-terminal domain"/>
    <property type="match status" value="1"/>
</dbReference>
<dbReference type="PANTHER" id="PTHR14738">
    <property type="entry name" value="ZINC FINGER CCCH DOMAIN-CONTAINING PROTEIN 14"/>
    <property type="match status" value="1"/>
</dbReference>
<keyword evidence="3" id="KW-0479">Metal-binding</keyword>
<evidence type="ECO:0000256" key="7">
    <source>
        <dbReference type="ARBA" id="ARBA00023242"/>
    </source>
</evidence>
<evidence type="ECO:0000313" key="11">
    <source>
        <dbReference type="Proteomes" id="UP000562929"/>
    </source>
</evidence>
<gene>
    <name evidence="10" type="ORF">GQ602_004393</name>
</gene>